<dbReference type="GO" id="GO:0120147">
    <property type="term" value="F:formylglycine-generating oxidase activity"/>
    <property type="evidence" value="ECO:0007669"/>
    <property type="project" value="TreeGrafter"/>
</dbReference>
<gene>
    <name evidence="3" type="ORF">HY768_00960</name>
</gene>
<feature type="domain" description="Sulfatase-modifying factor enzyme-like" evidence="2">
    <location>
        <begin position="39"/>
        <end position="285"/>
    </location>
</feature>
<dbReference type="PROSITE" id="PS51257">
    <property type="entry name" value="PROKAR_LIPOPROTEIN"/>
    <property type="match status" value="1"/>
</dbReference>
<dbReference type="Gene3D" id="3.90.1580.10">
    <property type="entry name" value="paralog of FGE (formylglycine-generating enzyme)"/>
    <property type="match status" value="1"/>
</dbReference>
<dbReference type="InterPro" id="IPR016187">
    <property type="entry name" value="CTDL_fold"/>
</dbReference>
<dbReference type="InterPro" id="IPR005532">
    <property type="entry name" value="SUMF_dom"/>
</dbReference>
<name>A0A933I7S0_UNCT6</name>
<keyword evidence="1" id="KW-0732">Signal</keyword>
<dbReference type="EMBL" id="JACQXR010000009">
    <property type="protein sequence ID" value="MBI4725791.1"/>
    <property type="molecule type" value="Genomic_DNA"/>
</dbReference>
<dbReference type="PANTHER" id="PTHR23150:SF19">
    <property type="entry name" value="FORMYLGLYCINE-GENERATING ENZYME"/>
    <property type="match status" value="1"/>
</dbReference>
<accession>A0A933I7S0</accession>
<feature type="chain" id="PRO_5037020419" evidence="1">
    <location>
        <begin position="22"/>
        <end position="286"/>
    </location>
</feature>
<proteinExistence type="predicted"/>
<sequence length="286" mass="31543">MFKKLFLSCLAIATIALLVVAGCGKKNPEVVNQKDSSVLIEIPAGSFIMGSNDYDDEKPIHTVYLDKYYIGKYEVTVGQFRKFVNATGYKTDAEKSGGAYVYTGGSWQQKADANWKNPYFSQNDNSPVVCVSWNDAKAYCDWAGLRLPTEAEWEKAARGTDGRSYPWGNGWDGNKCNHGKVSSPYTDASDGYEYTSPVGSFSSGVSPYGAYDMAGNVWEWCSDWYGENYYGSSPSNNPTGPSSGDSRVLRGGSFGSYANDSVCRVAARIYNLPDYRTNYYGFRIAQ</sequence>
<dbReference type="InterPro" id="IPR051043">
    <property type="entry name" value="Sulfatase_Mod_Factor_Kinase"/>
</dbReference>
<reference evidence="3" key="1">
    <citation type="submission" date="2020-07" db="EMBL/GenBank/DDBJ databases">
        <title>Huge and variable diversity of episymbiotic CPR bacteria and DPANN archaea in groundwater ecosystems.</title>
        <authorList>
            <person name="He C.Y."/>
            <person name="Keren R."/>
            <person name="Whittaker M."/>
            <person name="Farag I.F."/>
            <person name="Doudna J."/>
            <person name="Cate J.H.D."/>
            <person name="Banfield J.F."/>
        </authorList>
    </citation>
    <scope>NUCLEOTIDE SEQUENCE</scope>
    <source>
        <strain evidence="3">NC_groundwater_1520_Pr4_B-0.1um_53_5</strain>
    </source>
</reference>
<evidence type="ECO:0000259" key="2">
    <source>
        <dbReference type="Pfam" id="PF03781"/>
    </source>
</evidence>
<evidence type="ECO:0000256" key="1">
    <source>
        <dbReference type="SAM" id="SignalP"/>
    </source>
</evidence>
<protein>
    <submittedName>
        <fullName evidence="3">Formylglycine-generating enzyme family protein</fullName>
    </submittedName>
</protein>
<feature type="signal peptide" evidence="1">
    <location>
        <begin position="1"/>
        <end position="21"/>
    </location>
</feature>
<dbReference type="InterPro" id="IPR042095">
    <property type="entry name" value="SUMF_sf"/>
</dbReference>
<dbReference type="SUPFAM" id="SSF56436">
    <property type="entry name" value="C-type lectin-like"/>
    <property type="match status" value="1"/>
</dbReference>
<dbReference type="AlphaFoldDB" id="A0A933I7S0"/>
<evidence type="ECO:0000313" key="4">
    <source>
        <dbReference type="Proteomes" id="UP000736328"/>
    </source>
</evidence>
<organism evidence="3 4">
    <name type="scientific">candidate division TA06 bacterium</name>
    <dbReference type="NCBI Taxonomy" id="2250710"/>
    <lineage>
        <taxon>Bacteria</taxon>
        <taxon>Bacteria division TA06</taxon>
    </lineage>
</organism>
<evidence type="ECO:0000313" key="3">
    <source>
        <dbReference type="EMBL" id="MBI4725791.1"/>
    </source>
</evidence>
<dbReference type="Pfam" id="PF03781">
    <property type="entry name" value="FGE-sulfatase"/>
    <property type="match status" value="1"/>
</dbReference>
<dbReference type="Proteomes" id="UP000736328">
    <property type="component" value="Unassembled WGS sequence"/>
</dbReference>
<comment type="caution">
    <text evidence="3">The sequence shown here is derived from an EMBL/GenBank/DDBJ whole genome shotgun (WGS) entry which is preliminary data.</text>
</comment>
<dbReference type="PANTHER" id="PTHR23150">
    <property type="entry name" value="SULFATASE MODIFYING FACTOR 1, 2"/>
    <property type="match status" value="1"/>
</dbReference>